<dbReference type="GO" id="GO:0003723">
    <property type="term" value="F:RNA binding"/>
    <property type="evidence" value="ECO:0007669"/>
    <property type="project" value="UniProtKB-UniRule"/>
</dbReference>
<evidence type="ECO:0000256" key="3">
    <source>
        <dbReference type="ARBA" id="ARBA00022814"/>
    </source>
</evidence>
<dbReference type="InterPro" id="IPR004087">
    <property type="entry name" value="KH_dom"/>
</dbReference>
<dbReference type="InterPro" id="IPR010213">
    <property type="entry name" value="TF_NusA"/>
</dbReference>
<dbReference type="CDD" id="cd22529">
    <property type="entry name" value="KH-II_NusA_rpt2"/>
    <property type="match status" value="1"/>
</dbReference>
<keyword evidence="1 7" id="KW-0806">Transcription termination</keyword>
<dbReference type="Pfam" id="PF26594">
    <property type="entry name" value="KH_NusA_2nd"/>
    <property type="match status" value="1"/>
</dbReference>
<dbReference type="SUPFAM" id="SSF54814">
    <property type="entry name" value="Prokaryotic type KH domain (KH-domain type II)"/>
    <property type="match status" value="2"/>
</dbReference>
<dbReference type="SMART" id="SM00316">
    <property type="entry name" value="S1"/>
    <property type="match status" value="1"/>
</dbReference>
<dbReference type="InterPro" id="IPR003029">
    <property type="entry name" value="S1_domain"/>
</dbReference>
<dbReference type="Gene3D" id="3.30.300.20">
    <property type="match status" value="2"/>
</dbReference>
<evidence type="ECO:0000313" key="11">
    <source>
        <dbReference type="Proteomes" id="UP000176997"/>
    </source>
</evidence>
<dbReference type="CDD" id="cd02134">
    <property type="entry name" value="KH-II_NusA_rpt1"/>
    <property type="match status" value="1"/>
</dbReference>
<keyword evidence="5 7" id="KW-0805">Transcription regulation</keyword>
<dbReference type="GO" id="GO:0005829">
    <property type="term" value="C:cytosol"/>
    <property type="evidence" value="ECO:0007669"/>
    <property type="project" value="TreeGrafter"/>
</dbReference>
<dbReference type="InterPro" id="IPR036555">
    <property type="entry name" value="NusA_N_sf"/>
</dbReference>
<dbReference type="Proteomes" id="UP000176997">
    <property type="component" value="Unassembled WGS sequence"/>
</dbReference>
<dbReference type="PANTHER" id="PTHR22648">
    <property type="entry name" value="TRANSCRIPTION TERMINATION FACTOR NUSA"/>
    <property type="match status" value="1"/>
</dbReference>
<dbReference type="SMART" id="SM00322">
    <property type="entry name" value="KH"/>
    <property type="match status" value="2"/>
</dbReference>
<dbReference type="PROSITE" id="PS50126">
    <property type="entry name" value="S1"/>
    <property type="match status" value="1"/>
</dbReference>
<dbReference type="AlphaFoldDB" id="A0A1G2S9V5"/>
<feature type="region of interest" description="Disordered" evidence="8">
    <location>
        <begin position="441"/>
        <end position="484"/>
    </location>
</feature>
<sequence>MMDLKVLNSALHQLEEERGIPKEKIVDAIEQALAAAYKKDYGKKGQIVRTQFDLATGTATFSQVKIAVDESMVRMEEGEDEEETPTPEKRNGVPTESVVKSAEGEEGETILPRFNSEQHILIEDARRIKKDVAVGDELIFPLEMHDDYGRIAAQTAKQVIIQRIREAEKVSVLDEYGKREGEIVSGSVQRIERGNIFVDLGKATGILPYEEQVRSERYRQGERIKAYLYSVEETPRGINLRLSRSHPQFLKKLFEIEAPEIASGVVEIKAIAREAGSRSKVAVFSNDDHIDPVGSCVGQRGVRVSTVMSELSGEKIDLIEWSLEPAQFIEDALSPARVEKVELLPEEKRAIVKVSDDEFSLAIGKGGQNVRLAAKLTGWKIDIQSAGGAAVSEKPTDEVTVPKDESLEDEVAEMEGEKEVETVENGAHESKVIAEEVAEIEGDIHGEKDTATTTPEEVEASVNELEVEAEETRDAEEAESDESK</sequence>
<proteinExistence type="inferred from homology"/>
<keyword evidence="6 7" id="KW-0804">Transcription</keyword>
<comment type="subcellular location">
    <subcellularLocation>
        <location evidence="7">Cytoplasm</location>
    </subcellularLocation>
</comment>
<evidence type="ECO:0000313" key="10">
    <source>
        <dbReference type="EMBL" id="OHA81855.1"/>
    </source>
</evidence>
<dbReference type="CDD" id="cd04455">
    <property type="entry name" value="S1_NusA"/>
    <property type="match status" value="1"/>
</dbReference>
<dbReference type="STRING" id="1802723.A2675_01765"/>
<keyword evidence="3 7" id="KW-0889">Transcription antitermination</keyword>
<accession>A0A1G2S9V5</accession>
<evidence type="ECO:0000259" key="9">
    <source>
        <dbReference type="PROSITE" id="PS50126"/>
    </source>
</evidence>
<dbReference type="FunFam" id="3.30.300.20:FF:000005">
    <property type="entry name" value="Transcription termination/antitermination protein NusA"/>
    <property type="match status" value="1"/>
</dbReference>
<evidence type="ECO:0000256" key="8">
    <source>
        <dbReference type="SAM" id="MobiDB-lite"/>
    </source>
</evidence>
<dbReference type="InterPro" id="IPR013735">
    <property type="entry name" value="TF_NusA_N"/>
</dbReference>
<name>A0A1G2S9V5_9BACT</name>
<dbReference type="InterPro" id="IPR009019">
    <property type="entry name" value="KH_sf_prok-type"/>
</dbReference>
<keyword evidence="4 7" id="KW-0694">RNA-binding</keyword>
<dbReference type="InterPro" id="IPR012340">
    <property type="entry name" value="NA-bd_OB-fold"/>
</dbReference>
<dbReference type="EMBL" id="MHUS01000007">
    <property type="protein sequence ID" value="OHA81855.1"/>
    <property type="molecule type" value="Genomic_DNA"/>
</dbReference>
<dbReference type="Pfam" id="PF13184">
    <property type="entry name" value="KH_NusA_1st"/>
    <property type="match status" value="1"/>
</dbReference>
<dbReference type="SUPFAM" id="SSF69705">
    <property type="entry name" value="Transcription factor NusA, N-terminal domain"/>
    <property type="match status" value="1"/>
</dbReference>
<dbReference type="Gene3D" id="2.40.50.140">
    <property type="entry name" value="Nucleic acid-binding proteins"/>
    <property type="match status" value="1"/>
</dbReference>
<dbReference type="Pfam" id="PF08529">
    <property type="entry name" value="NusA_N"/>
    <property type="match status" value="1"/>
</dbReference>
<evidence type="ECO:0000256" key="6">
    <source>
        <dbReference type="ARBA" id="ARBA00023163"/>
    </source>
</evidence>
<dbReference type="GO" id="GO:0003700">
    <property type="term" value="F:DNA-binding transcription factor activity"/>
    <property type="evidence" value="ECO:0007669"/>
    <property type="project" value="InterPro"/>
</dbReference>
<evidence type="ECO:0000256" key="5">
    <source>
        <dbReference type="ARBA" id="ARBA00023015"/>
    </source>
</evidence>
<evidence type="ECO:0000256" key="7">
    <source>
        <dbReference type="HAMAP-Rule" id="MF_00945"/>
    </source>
</evidence>
<comment type="subunit">
    <text evidence="7">Monomer. Binds directly to the core enzyme of the DNA-dependent RNA polymerase and to nascent RNA.</text>
</comment>
<dbReference type="InterPro" id="IPR058582">
    <property type="entry name" value="KH_NusA_2nd"/>
</dbReference>
<feature type="compositionally biased region" description="Acidic residues" evidence="8">
    <location>
        <begin position="465"/>
        <end position="484"/>
    </location>
</feature>
<dbReference type="HAMAP" id="MF_00945_B">
    <property type="entry name" value="NusA_B"/>
    <property type="match status" value="1"/>
</dbReference>
<evidence type="ECO:0000256" key="4">
    <source>
        <dbReference type="ARBA" id="ARBA00022884"/>
    </source>
</evidence>
<reference evidence="10 11" key="1">
    <citation type="journal article" date="2016" name="Nat. Commun.">
        <title>Thousands of microbial genomes shed light on interconnected biogeochemical processes in an aquifer system.</title>
        <authorList>
            <person name="Anantharaman K."/>
            <person name="Brown C.T."/>
            <person name="Hug L.A."/>
            <person name="Sharon I."/>
            <person name="Castelle C.J."/>
            <person name="Probst A.J."/>
            <person name="Thomas B.C."/>
            <person name="Singh A."/>
            <person name="Wilkins M.J."/>
            <person name="Karaoz U."/>
            <person name="Brodie E.L."/>
            <person name="Williams K.H."/>
            <person name="Hubbard S.S."/>
            <person name="Banfield J.F."/>
        </authorList>
    </citation>
    <scope>NUCLEOTIDE SEQUENCE [LARGE SCALE GENOMIC DNA]</scope>
</reference>
<comment type="function">
    <text evidence="7">Participates in both transcription termination and antitermination.</text>
</comment>
<dbReference type="InterPro" id="IPR015946">
    <property type="entry name" value="KH_dom-like_a/b"/>
</dbReference>
<dbReference type="InterPro" id="IPR030842">
    <property type="entry name" value="TF_NusA_bacterial"/>
</dbReference>
<dbReference type="GO" id="GO:0006353">
    <property type="term" value="P:DNA-templated transcription termination"/>
    <property type="evidence" value="ECO:0007669"/>
    <property type="project" value="UniProtKB-UniRule"/>
</dbReference>
<dbReference type="PROSITE" id="PS50084">
    <property type="entry name" value="KH_TYPE_1"/>
    <property type="match status" value="1"/>
</dbReference>
<dbReference type="FunFam" id="3.30.300.20:FF:000002">
    <property type="entry name" value="Transcription termination/antitermination protein NusA"/>
    <property type="match status" value="1"/>
</dbReference>
<keyword evidence="2 7" id="KW-0963">Cytoplasm</keyword>
<dbReference type="Gene3D" id="3.30.1480.10">
    <property type="entry name" value="NusA, N-terminal domain"/>
    <property type="match status" value="1"/>
</dbReference>
<dbReference type="PANTHER" id="PTHR22648:SF0">
    <property type="entry name" value="TRANSCRIPTION TERMINATION_ANTITERMINATION PROTEIN NUSA"/>
    <property type="match status" value="1"/>
</dbReference>
<dbReference type="SUPFAM" id="SSF50249">
    <property type="entry name" value="Nucleic acid-binding proteins"/>
    <property type="match status" value="1"/>
</dbReference>
<dbReference type="InterPro" id="IPR025249">
    <property type="entry name" value="TF_NusA_KH_1st"/>
</dbReference>
<dbReference type="Pfam" id="PF00575">
    <property type="entry name" value="S1"/>
    <property type="match status" value="1"/>
</dbReference>
<evidence type="ECO:0000256" key="2">
    <source>
        <dbReference type="ARBA" id="ARBA00022490"/>
    </source>
</evidence>
<dbReference type="NCBIfam" id="TIGR01953">
    <property type="entry name" value="NusA"/>
    <property type="match status" value="1"/>
</dbReference>
<feature type="region of interest" description="Disordered" evidence="8">
    <location>
        <begin position="74"/>
        <end position="108"/>
    </location>
</feature>
<feature type="domain" description="S1 motif" evidence="9">
    <location>
        <begin position="181"/>
        <end position="243"/>
    </location>
</feature>
<evidence type="ECO:0000256" key="1">
    <source>
        <dbReference type="ARBA" id="ARBA00022472"/>
    </source>
</evidence>
<organism evidence="10 11">
    <name type="scientific">Candidatus Yonathbacteria bacterium RIFCSPHIGHO2_01_FULL_51_10</name>
    <dbReference type="NCBI Taxonomy" id="1802723"/>
    <lineage>
        <taxon>Bacteria</taxon>
        <taxon>Candidatus Yonathiibacteriota</taxon>
    </lineage>
</organism>
<dbReference type="GO" id="GO:0031564">
    <property type="term" value="P:transcription antitermination"/>
    <property type="evidence" value="ECO:0007669"/>
    <property type="project" value="UniProtKB-UniRule"/>
</dbReference>
<protein>
    <recommendedName>
        <fullName evidence="7">Transcription termination/antitermination protein NusA</fullName>
    </recommendedName>
</protein>
<gene>
    <name evidence="7" type="primary">nusA</name>
    <name evidence="10" type="ORF">A2675_01765</name>
</gene>
<comment type="similarity">
    <text evidence="7">Belongs to the NusA family.</text>
</comment>
<comment type="caution">
    <text evidence="10">The sequence shown here is derived from an EMBL/GenBank/DDBJ whole genome shotgun (WGS) entry which is preliminary data.</text>
</comment>